<keyword evidence="2" id="KW-1133">Transmembrane helix</keyword>
<name>A0ABP6QL69_9ACTN</name>
<keyword evidence="4" id="KW-1185">Reference proteome</keyword>
<comment type="caution">
    <text evidence="3">The sequence shown here is derived from an EMBL/GenBank/DDBJ whole genome shotgun (WGS) entry which is preliminary data.</text>
</comment>
<feature type="region of interest" description="Disordered" evidence="1">
    <location>
        <begin position="34"/>
        <end position="64"/>
    </location>
</feature>
<gene>
    <name evidence="3" type="ORF">GCM10010468_75470</name>
</gene>
<evidence type="ECO:0000313" key="4">
    <source>
        <dbReference type="Proteomes" id="UP001501237"/>
    </source>
</evidence>
<proteinExistence type="predicted"/>
<keyword evidence="2" id="KW-0812">Transmembrane</keyword>
<evidence type="ECO:0000313" key="3">
    <source>
        <dbReference type="EMBL" id="GAA3239344.1"/>
    </source>
</evidence>
<reference evidence="4" key="1">
    <citation type="journal article" date="2019" name="Int. J. Syst. Evol. Microbiol.">
        <title>The Global Catalogue of Microorganisms (GCM) 10K type strain sequencing project: providing services to taxonomists for standard genome sequencing and annotation.</title>
        <authorList>
            <consortium name="The Broad Institute Genomics Platform"/>
            <consortium name="The Broad Institute Genome Sequencing Center for Infectious Disease"/>
            <person name="Wu L."/>
            <person name="Ma J."/>
        </authorList>
    </citation>
    <scope>NUCLEOTIDE SEQUENCE [LARGE SCALE GENOMIC DNA]</scope>
    <source>
        <strain evidence="4">JCM 9377</strain>
    </source>
</reference>
<dbReference type="Proteomes" id="UP001501237">
    <property type="component" value="Unassembled WGS sequence"/>
</dbReference>
<feature type="transmembrane region" description="Helical" evidence="2">
    <location>
        <begin position="6"/>
        <end position="25"/>
    </location>
</feature>
<keyword evidence="2" id="KW-0472">Membrane</keyword>
<organism evidence="3 4">
    <name type="scientific">Actinocorallia longicatena</name>
    <dbReference type="NCBI Taxonomy" id="111803"/>
    <lineage>
        <taxon>Bacteria</taxon>
        <taxon>Bacillati</taxon>
        <taxon>Actinomycetota</taxon>
        <taxon>Actinomycetes</taxon>
        <taxon>Streptosporangiales</taxon>
        <taxon>Thermomonosporaceae</taxon>
        <taxon>Actinocorallia</taxon>
    </lineage>
</organism>
<protein>
    <submittedName>
        <fullName evidence="3">Uncharacterized protein</fullName>
    </submittedName>
</protein>
<sequence length="64" mass="6875">MIVQVAIAVVFVVFLVGGGLVLPLLGMVEDARDHRPALTPKPDDGRRLEAVRETGGPERERIAA</sequence>
<dbReference type="EMBL" id="BAAAUV010000038">
    <property type="protein sequence ID" value="GAA3239344.1"/>
    <property type="molecule type" value="Genomic_DNA"/>
</dbReference>
<accession>A0ABP6QL69</accession>
<evidence type="ECO:0000256" key="1">
    <source>
        <dbReference type="SAM" id="MobiDB-lite"/>
    </source>
</evidence>
<evidence type="ECO:0000256" key="2">
    <source>
        <dbReference type="SAM" id="Phobius"/>
    </source>
</evidence>